<reference evidence="12 13" key="1">
    <citation type="journal article" date="2011" name="J. Gen. Appl. Microbiol.">
        <title>Draft genome sequencing of the enigmatic yeast Saitoella complicata.</title>
        <authorList>
            <person name="Nishida H."/>
            <person name="Hamamoto M."/>
            <person name="Sugiyama J."/>
        </authorList>
    </citation>
    <scope>NUCLEOTIDE SEQUENCE [LARGE SCALE GENOMIC DNA]</scope>
    <source>
        <strain evidence="12 13">NRRL Y-17804</strain>
    </source>
</reference>
<evidence type="ECO:0000256" key="5">
    <source>
        <dbReference type="ARBA" id="ARBA00023186"/>
    </source>
</evidence>
<dbReference type="SUPFAM" id="SSF49493">
    <property type="entry name" value="HSP40/DnaJ peptide-binding domain"/>
    <property type="match status" value="2"/>
</dbReference>
<keyword evidence="5" id="KW-0143">Chaperone</keyword>
<evidence type="ECO:0000256" key="1">
    <source>
        <dbReference type="ARBA" id="ARBA00022723"/>
    </source>
</evidence>
<name>A0A0E9NBY5_SAICN</name>
<dbReference type="CDD" id="cd06257">
    <property type="entry name" value="DnaJ"/>
    <property type="match status" value="1"/>
</dbReference>
<feature type="zinc finger region" description="CR-type" evidence="7">
    <location>
        <begin position="222"/>
        <end position="303"/>
    </location>
</feature>
<dbReference type="HAMAP" id="MF_01152">
    <property type="entry name" value="DnaJ"/>
    <property type="match status" value="1"/>
</dbReference>
<dbReference type="InterPro" id="IPR001305">
    <property type="entry name" value="HSP_DnaJ_Cys-rich_dom"/>
</dbReference>
<dbReference type="SUPFAM" id="SSF46565">
    <property type="entry name" value="Chaperone J-domain"/>
    <property type="match status" value="1"/>
</dbReference>
<protein>
    <recommendedName>
        <fullName evidence="6">DnaJ homolog 1, mitochondrial</fullName>
    </recommendedName>
</protein>
<dbReference type="SUPFAM" id="SSF57938">
    <property type="entry name" value="DnaJ/Hsp40 cysteine-rich domain"/>
    <property type="match status" value="1"/>
</dbReference>
<dbReference type="GO" id="GO:0005737">
    <property type="term" value="C:cytoplasm"/>
    <property type="evidence" value="ECO:0007669"/>
    <property type="project" value="TreeGrafter"/>
</dbReference>
<keyword evidence="9" id="KW-0472">Membrane</keyword>
<evidence type="ECO:0000313" key="13">
    <source>
        <dbReference type="Proteomes" id="UP000033140"/>
    </source>
</evidence>
<dbReference type="InterPro" id="IPR002939">
    <property type="entry name" value="DnaJ_C"/>
</dbReference>
<keyword evidence="2" id="KW-0677">Repeat</keyword>
<proteinExistence type="inferred from homology"/>
<feature type="transmembrane region" description="Helical" evidence="9">
    <location>
        <begin position="576"/>
        <end position="600"/>
    </location>
</feature>
<evidence type="ECO:0000313" key="12">
    <source>
        <dbReference type="EMBL" id="GAO47328.1"/>
    </source>
</evidence>
<evidence type="ECO:0000256" key="7">
    <source>
        <dbReference type="PROSITE-ProRule" id="PRU00546"/>
    </source>
</evidence>
<comment type="caution">
    <text evidence="12">The sequence shown here is derived from an EMBL/GenBank/DDBJ whole genome shotgun (WGS) entry which is preliminary data.</text>
</comment>
<dbReference type="GO" id="GO:0051082">
    <property type="term" value="F:unfolded protein binding"/>
    <property type="evidence" value="ECO:0007669"/>
    <property type="project" value="InterPro"/>
</dbReference>
<dbReference type="EMBL" id="BACD03000008">
    <property type="protein sequence ID" value="GAO47328.1"/>
    <property type="molecule type" value="Genomic_DNA"/>
</dbReference>
<dbReference type="STRING" id="698492.A0A0E9NBY5"/>
<dbReference type="Pfam" id="PF00226">
    <property type="entry name" value="DnaJ"/>
    <property type="match status" value="1"/>
</dbReference>
<dbReference type="PANTHER" id="PTHR43096:SF52">
    <property type="entry name" value="DNAJ HOMOLOG 1, MITOCHONDRIAL-RELATED"/>
    <property type="match status" value="1"/>
</dbReference>
<keyword evidence="9" id="KW-1133">Transmembrane helix</keyword>
<feature type="compositionally biased region" description="Basic and acidic residues" evidence="8">
    <location>
        <begin position="501"/>
        <end position="531"/>
    </location>
</feature>
<keyword evidence="9" id="KW-0812">Transmembrane</keyword>
<dbReference type="CDD" id="cd10719">
    <property type="entry name" value="DnaJ_zf"/>
    <property type="match status" value="1"/>
</dbReference>
<feature type="domain" description="J" evidence="10">
    <location>
        <begin position="79"/>
        <end position="143"/>
    </location>
</feature>
<dbReference type="SMART" id="SM00271">
    <property type="entry name" value="DnaJ"/>
    <property type="match status" value="1"/>
</dbReference>
<evidence type="ECO:0000259" key="10">
    <source>
        <dbReference type="PROSITE" id="PS50076"/>
    </source>
</evidence>
<dbReference type="InterPro" id="IPR008971">
    <property type="entry name" value="HSP40/DnaJ_pept-bd"/>
</dbReference>
<evidence type="ECO:0000256" key="2">
    <source>
        <dbReference type="ARBA" id="ARBA00022737"/>
    </source>
</evidence>
<dbReference type="PROSITE" id="PS00636">
    <property type="entry name" value="DNAJ_1"/>
    <property type="match status" value="1"/>
</dbReference>
<dbReference type="CDD" id="cd10747">
    <property type="entry name" value="DnaJ_C"/>
    <property type="match status" value="1"/>
</dbReference>
<dbReference type="GO" id="GO:0031072">
    <property type="term" value="F:heat shock protein binding"/>
    <property type="evidence" value="ECO:0007669"/>
    <property type="project" value="InterPro"/>
</dbReference>
<gene>
    <name evidence="12" type="ORF">G7K_1536-t1</name>
</gene>
<evidence type="ECO:0000256" key="4">
    <source>
        <dbReference type="ARBA" id="ARBA00022833"/>
    </source>
</evidence>
<feature type="domain" description="CR-type" evidence="11">
    <location>
        <begin position="222"/>
        <end position="303"/>
    </location>
</feature>
<dbReference type="PRINTS" id="PR00625">
    <property type="entry name" value="JDOMAIN"/>
</dbReference>
<evidence type="ECO:0000256" key="9">
    <source>
        <dbReference type="SAM" id="Phobius"/>
    </source>
</evidence>
<keyword evidence="4 7" id="KW-0862">Zinc</keyword>
<feature type="region of interest" description="Disordered" evidence="8">
    <location>
        <begin position="458"/>
        <end position="488"/>
    </location>
</feature>
<accession>A0A0E9NBY5</accession>
<sequence length="609" mass="64350">MNIKIAPVLNGVARRRVATPGSVPVRPTVTGVVGGDAPRAAAFYSTSSNKARPRSHNLECLSKQRRSFHATAPAQAMKDPYKVLGVDKAAKSGDIKKAYYAAAKKYHPDTSKEPDAAAKFQEIQSSYEILSDAKKREQYDQFGAAAFEQGGGMGGGPGGGFGGFDGFGGQGGFGGAGGFNFEDLFGAFANGGMGGSRRNPGPIVGANIETEASISFLDSAKGTTVPLTVSTHDPCNTCSGSGLKSGAKRSTCGRCGGSGQIMHVLQGGFHMQTTCTSCGGAGVHVPAGSECKPCRGDGAIRARKTIKVDIPAGIEDGMTIKLAGEGDYPTQATTTPGAKARRGDMYVHVRVAPHPTFRRQGRNILYSATVPLTTAVLGGKIRIPTIEGEVDLKIPAGVSTGEGVVIGGRGMPDVNGGRAKGDFRVEFSVKTPKSLSPHQRQLFEQLAVAFGDKNAKVTTDFSSSTSSNSSGAAGQANETATTEKDGSGGFFKKAFSKFTQKDGKEGGEETKKEKDTLKGKPSDAEPMHHEEVEGESEDERNDVNKDGWSPKKLEIYKCYDRGVWSWSLSCCIERSFVLGIIMGIPVHGWFTSLIYVYNILFSIMSSFQW</sequence>
<dbReference type="InterPro" id="IPR036410">
    <property type="entry name" value="HSP_DnaJ_Cys-rich_dom_sf"/>
</dbReference>
<keyword evidence="13" id="KW-1185">Reference proteome</keyword>
<dbReference type="InterPro" id="IPR012724">
    <property type="entry name" value="DnaJ"/>
</dbReference>
<dbReference type="Proteomes" id="UP000033140">
    <property type="component" value="Unassembled WGS sequence"/>
</dbReference>
<dbReference type="PROSITE" id="PS51188">
    <property type="entry name" value="ZF_CR"/>
    <property type="match status" value="1"/>
</dbReference>
<dbReference type="InterPro" id="IPR036869">
    <property type="entry name" value="J_dom_sf"/>
</dbReference>
<organism evidence="12 13">
    <name type="scientific">Saitoella complicata (strain BCRC 22490 / CBS 7301 / JCM 7358 / NBRC 10748 / NRRL Y-17804)</name>
    <dbReference type="NCBI Taxonomy" id="698492"/>
    <lineage>
        <taxon>Eukaryota</taxon>
        <taxon>Fungi</taxon>
        <taxon>Dikarya</taxon>
        <taxon>Ascomycota</taxon>
        <taxon>Taphrinomycotina</taxon>
        <taxon>Taphrinomycotina incertae sedis</taxon>
        <taxon>Saitoella</taxon>
    </lineage>
</organism>
<dbReference type="FunFam" id="2.10.230.10:FF:000001">
    <property type="entry name" value="DnaJ subfamily A member 2"/>
    <property type="match status" value="1"/>
</dbReference>
<dbReference type="Pfam" id="PF00684">
    <property type="entry name" value="DnaJ_CXXCXGXG"/>
    <property type="match status" value="1"/>
</dbReference>
<dbReference type="FunFam" id="2.60.260.20:FF:000005">
    <property type="entry name" value="Chaperone protein dnaJ 1, mitochondrial"/>
    <property type="match status" value="1"/>
</dbReference>
<dbReference type="InterPro" id="IPR001623">
    <property type="entry name" value="DnaJ_domain"/>
</dbReference>
<reference evidence="12 13" key="2">
    <citation type="journal article" date="2014" name="J. Gen. Appl. Microbiol.">
        <title>The early diverging ascomycetous budding yeast Saitoella complicata has three histone deacetylases belonging to the Clr6, Hos2, and Rpd3 lineages.</title>
        <authorList>
            <person name="Nishida H."/>
            <person name="Matsumoto T."/>
            <person name="Kondo S."/>
            <person name="Hamamoto M."/>
            <person name="Yoshikawa H."/>
        </authorList>
    </citation>
    <scope>NUCLEOTIDE SEQUENCE [LARGE SCALE GENOMIC DNA]</scope>
    <source>
        <strain evidence="12 13">NRRL Y-17804</strain>
    </source>
</reference>
<evidence type="ECO:0000259" key="11">
    <source>
        <dbReference type="PROSITE" id="PS51188"/>
    </source>
</evidence>
<dbReference type="InterPro" id="IPR018253">
    <property type="entry name" value="DnaJ_domain_CS"/>
</dbReference>
<dbReference type="PROSITE" id="PS50076">
    <property type="entry name" value="DNAJ_2"/>
    <property type="match status" value="1"/>
</dbReference>
<keyword evidence="1 7" id="KW-0479">Metal-binding</keyword>
<dbReference type="OMA" id="EKVRIRH"/>
<dbReference type="Gene3D" id="2.10.230.10">
    <property type="entry name" value="Heat shock protein DnaJ, cysteine-rich domain"/>
    <property type="match status" value="1"/>
</dbReference>
<keyword evidence="3 7" id="KW-0863">Zinc-finger</keyword>
<evidence type="ECO:0000256" key="8">
    <source>
        <dbReference type="SAM" id="MobiDB-lite"/>
    </source>
</evidence>
<reference evidence="12 13" key="3">
    <citation type="journal article" date="2015" name="Genome Announc.">
        <title>Draft Genome Sequence of the Archiascomycetous Yeast Saitoella complicata.</title>
        <authorList>
            <person name="Yamauchi K."/>
            <person name="Kondo S."/>
            <person name="Hamamoto M."/>
            <person name="Takahashi Y."/>
            <person name="Ogura Y."/>
            <person name="Hayashi T."/>
            <person name="Nishida H."/>
        </authorList>
    </citation>
    <scope>NUCLEOTIDE SEQUENCE [LARGE SCALE GENOMIC DNA]</scope>
    <source>
        <strain evidence="12 13">NRRL Y-17804</strain>
    </source>
</reference>
<feature type="region of interest" description="Disordered" evidence="8">
    <location>
        <begin position="501"/>
        <end position="545"/>
    </location>
</feature>
<evidence type="ECO:0000256" key="3">
    <source>
        <dbReference type="ARBA" id="ARBA00022771"/>
    </source>
</evidence>
<dbReference type="PANTHER" id="PTHR43096">
    <property type="entry name" value="DNAJ HOMOLOG 1, MITOCHONDRIAL-RELATED"/>
    <property type="match status" value="1"/>
</dbReference>
<dbReference type="Gene3D" id="1.10.287.110">
    <property type="entry name" value="DnaJ domain"/>
    <property type="match status" value="1"/>
</dbReference>
<dbReference type="AlphaFoldDB" id="A0A0E9NBY5"/>
<evidence type="ECO:0000256" key="6">
    <source>
        <dbReference type="ARBA" id="ARBA00072890"/>
    </source>
</evidence>
<dbReference type="GO" id="GO:0005524">
    <property type="term" value="F:ATP binding"/>
    <property type="evidence" value="ECO:0007669"/>
    <property type="project" value="InterPro"/>
</dbReference>
<dbReference type="GO" id="GO:0008270">
    <property type="term" value="F:zinc ion binding"/>
    <property type="evidence" value="ECO:0007669"/>
    <property type="project" value="UniProtKB-KW"/>
</dbReference>
<dbReference type="Pfam" id="PF01556">
    <property type="entry name" value="DnaJ_C"/>
    <property type="match status" value="1"/>
</dbReference>
<dbReference type="Gene3D" id="2.60.260.20">
    <property type="entry name" value="Urease metallochaperone UreE, N-terminal domain"/>
    <property type="match status" value="2"/>
</dbReference>
<dbReference type="GO" id="GO:0009408">
    <property type="term" value="P:response to heat"/>
    <property type="evidence" value="ECO:0007669"/>
    <property type="project" value="InterPro"/>
</dbReference>
<dbReference type="GO" id="GO:0042026">
    <property type="term" value="P:protein refolding"/>
    <property type="evidence" value="ECO:0007669"/>
    <property type="project" value="TreeGrafter"/>
</dbReference>